<evidence type="ECO:0000256" key="1">
    <source>
        <dbReference type="SAM" id="Phobius"/>
    </source>
</evidence>
<gene>
    <name evidence="2" type="primary">K7</name>
</gene>
<dbReference type="EMBL" id="KT271456">
    <property type="protein sequence ID" value="ALH44431.1"/>
    <property type="molecule type" value="Genomic_DNA"/>
</dbReference>
<evidence type="ECO:0000313" key="2">
    <source>
        <dbReference type="EMBL" id="ALH44431.1"/>
    </source>
</evidence>
<protein>
    <submittedName>
        <fullName evidence="2">K7</fullName>
    </submittedName>
</protein>
<keyword evidence="1" id="KW-0812">Transmembrane</keyword>
<name>A0A0N9RUS2_HHV8</name>
<reference evidence="2" key="1">
    <citation type="journal article" date="2015" name="J. Virol.">
        <title>Whole-Genome Sequencing of Kaposi's Sarcoma-Associated Herpesvirus from Zambian Kaposi's Sarcoma Biopsy Specimens Reveals Unique Viral Diversity.</title>
        <authorList>
            <person name="Olp L.N."/>
            <person name="Jeanniard A."/>
            <person name="Marimo C."/>
            <person name="West J.T."/>
            <person name="Wood C."/>
        </authorList>
    </citation>
    <scope>NUCLEOTIDE SEQUENCE</scope>
    <source>
        <strain evidence="2">ZM095</strain>
    </source>
</reference>
<accession>A0A0N9RUS2</accession>
<keyword evidence="1" id="KW-0472">Membrane</keyword>
<proteinExistence type="predicted"/>
<feature type="transmembrane region" description="Helical" evidence="1">
    <location>
        <begin position="26"/>
        <end position="59"/>
    </location>
</feature>
<organismHost>
    <name type="scientific">Homo sapiens</name>
    <name type="common">Human</name>
    <dbReference type="NCBI Taxonomy" id="9606"/>
</organismHost>
<keyword evidence="1" id="KW-1133">Transmembrane helix</keyword>
<organism evidence="2">
    <name type="scientific">Human herpesvirus 8</name>
    <name type="common">HHV-8</name>
    <name type="synonym">Kaposi's sarcoma-associated herpesvirus</name>
    <dbReference type="NCBI Taxonomy" id="37296"/>
    <lineage>
        <taxon>Viruses</taxon>
        <taxon>Duplodnaviria</taxon>
        <taxon>Heunggongvirae</taxon>
        <taxon>Peploviricota</taxon>
        <taxon>Herviviricetes</taxon>
        <taxon>Herpesvirales</taxon>
        <taxon>Orthoherpesviridae</taxon>
        <taxon>Gammaherpesvirinae</taxon>
        <taxon>Rhadinovirus</taxon>
        <taxon>Rhadinovirus humangamma8</taxon>
    </lineage>
</organism>
<sequence>MGTLEIKGASLSQFSTGTAQSPWLPLHLWILCSLLAFLPLLVFIGAADCGLIASLLAIYPSWLSARFSVLLFPHWPESCSTKNTARFGALHKPAEQKLRFAQKPCHGNYTVTPCGLLHWIQSPGQL</sequence>